<dbReference type="Pfam" id="PF00111">
    <property type="entry name" value="Fer2"/>
    <property type="match status" value="1"/>
</dbReference>
<dbReference type="PROSITE" id="PS51085">
    <property type="entry name" value="2FE2S_FER_2"/>
    <property type="match status" value="1"/>
</dbReference>
<dbReference type="SUPFAM" id="SSF52343">
    <property type="entry name" value="Ferredoxin reductase-like, C-terminal NADP-linked domain"/>
    <property type="match status" value="1"/>
</dbReference>
<dbReference type="InterPro" id="IPR012675">
    <property type="entry name" value="Beta-grasp_dom_sf"/>
</dbReference>
<proteinExistence type="predicted"/>
<dbReference type="PANTHER" id="PTHR47354">
    <property type="entry name" value="NADH OXIDOREDUCTASE HCR"/>
    <property type="match status" value="1"/>
</dbReference>
<dbReference type="InterPro" id="IPR001433">
    <property type="entry name" value="OxRdtase_FAD/NAD-bd"/>
</dbReference>
<dbReference type="SUPFAM" id="SSF63380">
    <property type="entry name" value="Riboflavin synthase domain-like"/>
    <property type="match status" value="1"/>
</dbReference>
<dbReference type="Gene3D" id="2.40.30.10">
    <property type="entry name" value="Translation factors"/>
    <property type="match status" value="1"/>
</dbReference>
<protein>
    <submittedName>
        <fullName evidence="3">Fatty acid desaturase</fullName>
    </submittedName>
</protein>
<evidence type="ECO:0000259" key="1">
    <source>
        <dbReference type="PROSITE" id="PS51085"/>
    </source>
</evidence>
<dbReference type="GO" id="GO:0016491">
    <property type="term" value="F:oxidoreductase activity"/>
    <property type="evidence" value="ECO:0007669"/>
    <property type="project" value="InterPro"/>
</dbReference>
<dbReference type="SUPFAM" id="SSF54292">
    <property type="entry name" value="2Fe-2S ferredoxin-like"/>
    <property type="match status" value="1"/>
</dbReference>
<evidence type="ECO:0000313" key="3">
    <source>
        <dbReference type="EMBL" id="AXI04721.1"/>
    </source>
</evidence>
<dbReference type="Proteomes" id="UP000253940">
    <property type="component" value="Chromosome"/>
</dbReference>
<organism evidence="3 4">
    <name type="scientific">Aquirhabdus parva</name>
    <dbReference type="NCBI Taxonomy" id="2283318"/>
    <lineage>
        <taxon>Bacteria</taxon>
        <taxon>Pseudomonadati</taxon>
        <taxon>Pseudomonadota</taxon>
        <taxon>Gammaproteobacteria</taxon>
        <taxon>Moraxellales</taxon>
        <taxon>Moraxellaceae</taxon>
        <taxon>Aquirhabdus</taxon>
    </lineage>
</organism>
<keyword evidence="4" id="KW-1185">Reference proteome</keyword>
<dbReference type="Gene3D" id="3.10.20.30">
    <property type="match status" value="1"/>
</dbReference>
<name>A0A345PBR2_9GAMM</name>
<feature type="domain" description="2Fe-2S ferredoxin-type" evidence="1">
    <location>
        <begin position="655"/>
        <end position="737"/>
    </location>
</feature>
<dbReference type="InterPro" id="IPR017938">
    <property type="entry name" value="Riboflavin_synthase-like_b-brl"/>
</dbReference>
<dbReference type="PANTHER" id="PTHR47354:SF5">
    <property type="entry name" value="PROTEIN RFBI"/>
    <property type="match status" value="1"/>
</dbReference>
<gene>
    <name evidence="3" type="ORF">HYN46_14395</name>
</gene>
<dbReference type="Pfam" id="PF00175">
    <property type="entry name" value="NAD_binding_1"/>
    <property type="match status" value="1"/>
</dbReference>
<accession>A0A345PBR2</accession>
<reference evidence="3 4" key="1">
    <citation type="submission" date="2018-07" db="EMBL/GenBank/DDBJ databases">
        <title>Genome sequencing of Moraxellaceae gen. HYN0046.</title>
        <authorList>
            <person name="Kim M."/>
            <person name="Yi H."/>
        </authorList>
    </citation>
    <scope>NUCLEOTIDE SEQUENCE [LARGE SCALE GENOMIC DNA]</scope>
    <source>
        <strain evidence="3 4">HYN0046</strain>
    </source>
</reference>
<dbReference type="Pfam" id="PF00970">
    <property type="entry name" value="FAD_binding_6"/>
    <property type="match status" value="1"/>
</dbReference>
<feature type="domain" description="FAD-binding FR-type" evidence="2">
    <location>
        <begin position="404"/>
        <end position="510"/>
    </location>
</feature>
<dbReference type="EMBL" id="CP031222">
    <property type="protein sequence ID" value="AXI04721.1"/>
    <property type="molecule type" value="Genomic_DNA"/>
</dbReference>
<dbReference type="OrthoDB" id="9796486at2"/>
<dbReference type="PROSITE" id="PS51384">
    <property type="entry name" value="FAD_FR"/>
    <property type="match status" value="1"/>
</dbReference>
<dbReference type="InterPro" id="IPR008333">
    <property type="entry name" value="Cbr1-like_FAD-bd_dom"/>
</dbReference>
<dbReference type="GO" id="GO:0051536">
    <property type="term" value="F:iron-sulfur cluster binding"/>
    <property type="evidence" value="ECO:0007669"/>
    <property type="project" value="InterPro"/>
</dbReference>
<dbReference type="KEGG" id="mbah:HYN46_14395"/>
<dbReference type="InterPro" id="IPR036010">
    <property type="entry name" value="2Fe-2S_ferredoxin-like_sf"/>
</dbReference>
<dbReference type="Gene3D" id="3.40.50.80">
    <property type="entry name" value="Nucleotide-binding domain of ferredoxin-NADP reductase (FNR) module"/>
    <property type="match status" value="1"/>
</dbReference>
<dbReference type="AlphaFoldDB" id="A0A345PBR2"/>
<sequence>MFVDRSGLVDDLHDLYARTKAKIGDEDIRHIEKIDAYSKAIKARSLELLQNGESKNAFKHGVILYMLHSLLEFSELGHNIMHGGYNHLANAGQYHSDKFEWNFLIDPEEWKTMHHQNHHPFTNIVGKDHDIGYSFMRFFASQSWYGHHAIQPAFFALATFSSLPFTIFTATSAARTQGRKVLSKATFTKSIALVKKHALKNYIKEPLAAKPSRLLHTLFGNYLGATLGSDFVAFILALEHHAPNVKLFADTGDHETEEQYFIRQIYGTTNFTPSHRLNAYFKNILDQEVSFANPPDFEVFYGGLTTHLEHHLFPDLPCNRQREIVGEVKAILAKYDLPYNTIAFEDSTKHIIKSMFEWMPPIGDREVADPISLLRKPKELFQRLKNGFQFKTPDIYTYFKAPRFYNVPAKVVSTRIEANGQALSIHLQKPEGWEEVIWEAGAYLSVRFTIDNVDYVRQYSLTSDANYSQTMNITVKRVDHGLISNHINDHVKAGDIVTLIGLPQNDSGFVANDSALAPVYIAGGVGITPIISLIEKHVHENPNKPATLLYFNRNPQSVIFEPELKKLAKRSQLKIYFICDQHTDASVDMIEGRLSSDLLEGLLGDVAAYNYFVCSPPIVIQLAKQYLTQLGVPAEQFHHESFTTPEIKRAVSDGMQYTIMLSKSNRQIVIDSTITLLEATEKAGLSLPSGCKRGLCKACVCTKTSGQTLMNDKISSQENSSITLCNSFAKSDIVLDI</sequence>
<dbReference type="GO" id="GO:0006629">
    <property type="term" value="P:lipid metabolic process"/>
    <property type="evidence" value="ECO:0007669"/>
    <property type="project" value="InterPro"/>
</dbReference>
<dbReference type="InterPro" id="IPR039261">
    <property type="entry name" value="FNR_nucleotide-bd"/>
</dbReference>
<evidence type="ECO:0000313" key="4">
    <source>
        <dbReference type="Proteomes" id="UP000253940"/>
    </source>
</evidence>
<dbReference type="InterPro" id="IPR001041">
    <property type="entry name" value="2Fe-2S_ferredoxin-type"/>
</dbReference>
<dbReference type="InterPro" id="IPR050415">
    <property type="entry name" value="MRET"/>
</dbReference>
<dbReference type="CDD" id="cd00207">
    <property type="entry name" value="fer2"/>
    <property type="match status" value="1"/>
</dbReference>
<dbReference type="InterPro" id="IPR017927">
    <property type="entry name" value="FAD-bd_FR_type"/>
</dbReference>
<dbReference type="Pfam" id="PF00487">
    <property type="entry name" value="FA_desaturase"/>
    <property type="match status" value="1"/>
</dbReference>
<evidence type="ECO:0000259" key="2">
    <source>
        <dbReference type="PROSITE" id="PS51384"/>
    </source>
</evidence>
<dbReference type="InterPro" id="IPR005804">
    <property type="entry name" value="FA_desaturase_dom"/>
</dbReference>